<evidence type="ECO:0000256" key="2">
    <source>
        <dbReference type="SAM" id="MobiDB-lite"/>
    </source>
</evidence>
<feature type="region of interest" description="Disordered" evidence="2">
    <location>
        <begin position="64"/>
        <end position="88"/>
    </location>
</feature>
<dbReference type="eggNOG" id="ENOG502RYF9">
    <property type="taxonomic scope" value="Eukaryota"/>
</dbReference>
<sequence length="250" mass="28183">MVKPKQRPSKAVPENNSNAEWNEDESWVIVKKQKVTILVPPLPLANMSTMPNLGPSQLQAMPTETLNTQSQHSNEAHSKKILVDEQEKSTSLAPSRGFQIAKRTPRQYIATIARPPIIDSRTEPENLGRVHVTKPHNIVEVLDTSKIIRRPRSFHCISGSLDRSMLLNQRLRAINLERKLRKAGGLSRWLASLGLGQFIQLFQGKCVNKLQLVNLTMQKLKDMGVDAVGPRRKLMHAIECVCQPYCFEAL</sequence>
<feature type="domain" description="SAM" evidence="3">
    <location>
        <begin position="186"/>
        <end position="244"/>
    </location>
</feature>
<dbReference type="AlphaFoldDB" id="A0A067G585"/>
<dbReference type="Proteomes" id="UP000027120">
    <property type="component" value="Unassembled WGS sequence"/>
</dbReference>
<dbReference type="OrthoDB" id="271862at2759"/>
<dbReference type="PANTHER" id="PTHR10627">
    <property type="entry name" value="SCP160"/>
    <property type="match status" value="1"/>
</dbReference>
<organism evidence="4 5">
    <name type="scientific">Citrus sinensis</name>
    <name type="common">Sweet orange</name>
    <name type="synonym">Citrus aurantium var. sinensis</name>
    <dbReference type="NCBI Taxonomy" id="2711"/>
    <lineage>
        <taxon>Eukaryota</taxon>
        <taxon>Viridiplantae</taxon>
        <taxon>Streptophyta</taxon>
        <taxon>Embryophyta</taxon>
        <taxon>Tracheophyta</taxon>
        <taxon>Spermatophyta</taxon>
        <taxon>Magnoliopsida</taxon>
        <taxon>eudicotyledons</taxon>
        <taxon>Gunneridae</taxon>
        <taxon>Pentapetalae</taxon>
        <taxon>rosids</taxon>
        <taxon>malvids</taxon>
        <taxon>Sapindales</taxon>
        <taxon>Rutaceae</taxon>
        <taxon>Aurantioideae</taxon>
        <taxon>Citrus</taxon>
    </lineage>
</organism>
<dbReference type="PaxDb" id="2711-XP_006481660.1"/>
<name>A0A067G585_CITSI</name>
<reference evidence="4 5" key="1">
    <citation type="submission" date="2014-04" db="EMBL/GenBank/DDBJ databases">
        <authorList>
            <consortium name="International Citrus Genome Consortium"/>
            <person name="Gmitter F."/>
            <person name="Chen C."/>
            <person name="Farmerie W."/>
            <person name="Harkins T."/>
            <person name="Desany B."/>
            <person name="Mohiuddin M."/>
            <person name="Kodira C."/>
            <person name="Borodovsky M."/>
            <person name="Lomsadze A."/>
            <person name="Burns P."/>
            <person name="Jenkins J."/>
            <person name="Prochnik S."/>
            <person name="Shu S."/>
            <person name="Chapman J."/>
            <person name="Pitluck S."/>
            <person name="Schmutz J."/>
            <person name="Rokhsar D."/>
        </authorList>
    </citation>
    <scope>NUCLEOTIDE SEQUENCE</scope>
</reference>
<proteinExistence type="predicted"/>
<evidence type="ECO:0000313" key="4">
    <source>
        <dbReference type="EMBL" id="KDO70752.1"/>
    </source>
</evidence>
<keyword evidence="5" id="KW-1185">Reference proteome</keyword>
<accession>A0A067G585</accession>
<dbReference type="KEGG" id="cit:102618253"/>
<evidence type="ECO:0000313" key="5">
    <source>
        <dbReference type="Proteomes" id="UP000027120"/>
    </source>
</evidence>
<dbReference type="InterPro" id="IPR013761">
    <property type="entry name" value="SAM/pointed_sf"/>
</dbReference>
<protein>
    <recommendedName>
        <fullName evidence="3">SAM domain-containing protein</fullName>
    </recommendedName>
</protein>
<dbReference type="CDD" id="cd09487">
    <property type="entry name" value="SAM_superfamily"/>
    <property type="match status" value="1"/>
</dbReference>
<feature type="compositionally biased region" description="Basic and acidic residues" evidence="2">
    <location>
        <begin position="74"/>
        <end position="88"/>
    </location>
</feature>
<dbReference type="EMBL" id="KK784890">
    <property type="protein sequence ID" value="KDO70752.1"/>
    <property type="molecule type" value="Genomic_DNA"/>
</dbReference>
<gene>
    <name evidence="4" type="ORF">CISIN_1g025610mg</name>
</gene>
<feature type="region of interest" description="Disordered" evidence="2">
    <location>
        <begin position="1"/>
        <end position="21"/>
    </location>
</feature>
<dbReference type="SMART" id="SM00454">
    <property type="entry name" value="SAM"/>
    <property type="match status" value="1"/>
</dbReference>
<dbReference type="STRING" id="2711.A0A067G585"/>
<keyword evidence="1" id="KW-0677">Repeat</keyword>
<dbReference type="PROSITE" id="PS50105">
    <property type="entry name" value="SAM_DOMAIN"/>
    <property type="match status" value="1"/>
</dbReference>
<dbReference type="InterPro" id="IPR001660">
    <property type="entry name" value="SAM"/>
</dbReference>
<dbReference type="SUPFAM" id="SSF47769">
    <property type="entry name" value="SAM/Pointed domain"/>
    <property type="match status" value="1"/>
</dbReference>
<feature type="compositionally biased region" description="Polar residues" evidence="2">
    <location>
        <begin position="64"/>
        <end position="73"/>
    </location>
</feature>
<dbReference type="PANTHER" id="PTHR10627:SF68">
    <property type="entry name" value="F26K24.15 PROTEIN-RELATED"/>
    <property type="match status" value="1"/>
</dbReference>
<dbReference type="SMR" id="A0A067G585"/>
<dbReference type="Gene3D" id="1.10.150.50">
    <property type="entry name" value="Transcription Factor, Ets-1"/>
    <property type="match status" value="1"/>
</dbReference>
<evidence type="ECO:0000259" key="3">
    <source>
        <dbReference type="PROSITE" id="PS50105"/>
    </source>
</evidence>
<evidence type="ECO:0000256" key="1">
    <source>
        <dbReference type="ARBA" id="ARBA00022737"/>
    </source>
</evidence>
<dbReference type="Pfam" id="PF07647">
    <property type="entry name" value="SAM_2"/>
    <property type="match status" value="1"/>
</dbReference>